<accession>D5AXY1</accession>
<reference evidence="1 2" key="1">
    <citation type="journal article" date="2010" name="Genome Res.">
        <title>Genomic, proteomic, and transcriptomic analysis of virulent and avirulent Rickettsia prowazekii reveals its adaptive mutation capabilities.</title>
        <authorList>
            <person name="Bechah Y."/>
            <person name="El Karkouri K."/>
            <person name="Mediannikov O."/>
            <person name="Leroy Q."/>
            <person name="Pelletier N."/>
            <person name="Robert C."/>
            <person name="Medigue C."/>
            <person name="Mege J.L."/>
            <person name="Raoult D."/>
        </authorList>
    </citation>
    <scope>NUCLEOTIDE SEQUENCE [LARGE SCALE GENOMIC DNA]</scope>
    <source>
        <strain evidence="1 2">Rp22</strain>
    </source>
</reference>
<evidence type="ECO:0000313" key="1">
    <source>
        <dbReference type="EMBL" id="ADE30270.1"/>
    </source>
</evidence>
<organism evidence="1 2">
    <name type="scientific">Rickettsia prowazekii (strain Rp22)</name>
    <dbReference type="NCBI Taxonomy" id="449216"/>
    <lineage>
        <taxon>Bacteria</taxon>
        <taxon>Pseudomonadati</taxon>
        <taxon>Pseudomonadota</taxon>
        <taxon>Alphaproteobacteria</taxon>
        <taxon>Rickettsiales</taxon>
        <taxon>Rickettsiaceae</taxon>
        <taxon>Rickettsieae</taxon>
        <taxon>Rickettsia</taxon>
        <taxon>typhus group</taxon>
    </lineage>
</organism>
<dbReference type="AlphaFoldDB" id="D5AXY1"/>
<dbReference type="KEGG" id="rpq:rpr22_CDSx779"/>
<gene>
    <name evidence="1" type="ORF">rpr22_CDSx779</name>
</gene>
<proteinExistence type="predicted"/>
<protein>
    <submittedName>
        <fullName evidence="1">Uncharacterized protein</fullName>
    </submittedName>
</protein>
<dbReference type="Proteomes" id="UP000006931">
    <property type="component" value="Chromosome"/>
</dbReference>
<evidence type="ECO:0000313" key="2">
    <source>
        <dbReference type="Proteomes" id="UP000006931"/>
    </source>
</evidence>
<name>D5AXY1_RICPP</name>
<sequence length="45" mass="5558">MHLRFYIRTKKQNSDIEILKTKAVNIEHSDLNYAQLDFEYYQENH</sequence>
<dbReference type="HOGENOM" id="CLU_3204636_0_0_5"/>
<dbReference type="EMBL" id="CP001584">
    <property type="protein sequence ID" value="ADE30270.1"/>
    <property type="molecule type" value="Genomic_DNA"/>
</dbReference>